<dbReference type="Proteomes" id="UP000612956">
    <property type="component" value="Unassembled WGS sequence"/>
</dbReference>
<dbReference type="AlphaFoldDB" id="A0A917QI05"/>
<organism evidence="1 2">
    <name type="scientific">Nocardia camponoti</name>
    <dbReference type="NCBI Taxonomy" id="1616106"/>
    <lineage>
        <taxon>Bacteria</taxon>
        <taxon>Bacillati</taxon>
        <taxon>Actinomycetota</taxon>
        <taxon>Actinomycetes</taxon>
        <taxon>Mycobacteriales</taxon>
        <taxon>Nocardiaceae</taxon>
        <taxon>Nocardia</taxon>
    </lineage>
</organism>
<sequence>MSTFLAITVALVIGFATYYLSPRDRELPFWPFQDSAHDRAFRSYDDQRAFRDLDAVRARKPVIEPVQLPKTGIESDSGSLAA</sequence>
<keyword evidence="2" id="KW-1185">Reference proteome</keyword>
<dbReference type="EMBL" id="BMMW01000002">
    <property type="protein sequence ID" value="GGK52214.1"/>
    <property type="molecule type" value="Genomic_DNA"/>
</dbReference>
<comment type="caution">
    <text evidence="1">The sequence shown here is derived from an EMBL/GenBank/DDBJ whole genome shotgun (WGS) entry which is preliminary data.</text>
</comment>
<reference evidence="1" key="2">
    <citation type="submission" date="2020-09" db="EMBL/GenBank/DDBJ databases">
        <authorList>
            <person name="Sun Q."/>
            <person name="Zhou Y."/>
        </authorList>
    </citation>
    <scope>NUCLEOTIDE SEQUENCE</scope>
    <source>
        <strain evidence="1">CGMCC 4.7278</strain>
    </source>
</reference>
<accession>A0A917QI05</accession>
<evidence type="ECO:0000313" key="1">
    <source>
        <dbReference type="EMBL" id="GGK52214.1"/>
    </source>
</evidence>
<protein>
    <submittedName>
        <fullName evidence="1">Uncharacterized protein</fullName>
    </submittedName>
</protein>
<reference evidence="1" key="1">
    <citation type="journal article" date="2014" name="Int. J. Syst. Evol. Microbiol.">
        <title>Complete genome sequence of Corynebacterium casei LMG S-19264T (=DSM 44701T), isolated from a smear-ripened cheese.</title>
        <authorList>
            <consortium name="US DOE Joint Genome Institute (JGI-PGF)"/>
            <person name="Walter F."/>
            <person name="Albersmeier A."/>
            <person name="Kalinowski J."/>
            <person name="Ruckert C."/>
        </authorList>
    </citation>
    <scope>NUCLEOTIDE SEQUENCE</scope>
    <source>
        <strain evidence="1">CGMCC 4.7278</strain>
    </source>
</reference>
<proteinExistence type="predicted"/>
<dbReference type="RefSeq" id="WP_188829062.1">
    <property type="nucleotide sequence ID" value="NZ_BMMW01000002.1"/>
</dbReference>
<gene>
    <name evidence="1" type="ORF">GCM10011591_24930</name>
</gene>
<name>A0A917QI05_9NOCA</name>
<evidence type="ECO:0000313" key="2">
    <source>
        <dbReference type="Proteomes" id="UP000612956"/>
    </source>
</evidence>